<dbReference type="AlphaFoldDB" id="A0A0K9Q2L4"/>
<dbReference type="CDD" id="cd18919">
    <property type="entry name" value="bHLH_AtBPE_like"/>
    <property type="match status" value="1"/>
</dbReference>
<name>A0A0K9Q2L4_ZOSMR</name>
<evidence type="ECO:0000256" key="5">
    <source>
        <dbReference type="ARBA" id="ARBA00023242"/>
    </source>
</evidence>
<evidence type="ECO:0000313" key="8">
    <source>
        <dbReference type="EMBL" id="KMZ75439.1"/>
    </source>
</evidence>
<dbReference type="GO" id="GO:0003700">
    <property type="term" value="F:DNA-binding transcription factor activity"/>
    <property type="evidence" value="ECO:0000318"/>
    <property type="project" value="GO_Central"/>
</dbReference>
<keyword evidence="3" id="KW-0805">Transcription regulation</keyword>
<feature type="region of interest" description="Disordered" evidence="6">
    <location>
        <begin position="60"/>
        <end position="79"/>
    </location>
</feature>
<evidence type="ECO:0000259" key="7">
    <source>
        <dbReference type="PROSITE" id="PS50888"/>
    </source>
</evidence>
<evidence type="ECO:0000313" key="9">
    <source>
        <dbReference type="Proteomes" id="UP000036987"/>
    </source>
</evidence>
<feature type="compositionally biased region" description="Basic and acidic residues" evidence="6">
    <location>
        <begin position="90"/>
        <end position="108"/>
    </location>
</feature>
<evidence type="ECO:0000256" key="3">
    <source>
        <dbReference type="ARBA" id="ARBA00023015"/>
    </source>
</evidence>
<keyword evidence="4" id="KW-0804">Transcription</keyword>
<comment type="similarity">
    <text evidence="2">Belongs to the bHLH protein family.</text>
</comment>
<dbReference type="FunFam" id="4.10.280.10:FF:000002">
    <property type="entry name" value="Basic helix-loop-helix transcription factor"/>
    <property type="match status" value="1"/>
</dbReference>
<protein>
    <recommendedName>
        <fullName evidence="7">BHLH domain-containing protein</fullName>
    </recommendedName>
</protein>
<feature type="region of interest" description="Disordered" evidence="6">
    <location>
        <begin position="88"/>
        <end position="108"/>
    </location>
</feature>
<evidence type="ECO:0000256" key="4">
    <source>
        <dbReference type="ARBA" id="ARBA00023163"/>
    </source>
</evidence>
<dbReference type="SUPFAM" id="SSF47459">
    <property type="entry name" value="HLH, helix-loop-helix DNA-binding domain"/>
    <property type="match status" value="1"/>
</dbReference>
<dbReference type="GO" id="GO:0005634">
    <property type="term" value="C:nucleus"/>
    <property type="evidence" value="ECO:0000318"/>
    <property type="project" value="GO_Central"/>
</dbReference>
<proteinExistence type="inferred from homology"/>
<dbReference type="EMBL" id="LFYR01000167">
    <property type="protein sequence ID" value="KMZ75439.1"/>
    <property type="molecule type" value="Genomic_DNA"/>
</dbReference>
<dbReference type="PROSITE" id="PS50888">
    <property type="entry name" value="BHLH"/>
    <property type="match status" value="1"/>
</dbReference>
<feature type="domain" description="BHLH" evidence="7">
    <location>
        <begin position="120"/>
        <end position="170"/>
    </location>
</feature>
<evidence type="ECO:0000256" key="6">
    <source>
        <dbReference type="SAM" id="MobiDB-lite"/>
    </source>
</evidence>
<comment type="caution">
    <text evidence="8">The sequence shown here is derived from an EMBL/GenBank/DDBJ whole genome shotgun (WGS) entry which is preliminary data.</text>
</comment>
<evidence type="ECO:0000256" key="1">
    <source>
        <dbReference type="ARBA" id="ARBA00004123"/>
    </source>
</evidence>
<dbReference type="Proteomes" id="UP000036987">
    <property type="component" value="Unassembled WGS sequence"/>
</dbReference>
<dbReference type="SMART" id="SM00353">
    <property type="entry name" value="HLH"/>
    <property type="match status" value="1"/>
</dbReference>
<dbReference type="PANTHER" id="PTHR12565:SF312">
    <property type="entry name" value="TRANSCRIPTION FACTOR BHLH74"/>
    <property type="match status" value="1"/>
</dbReference>
<dbReference type="GO" id="GO:0046983">
    <property type="term" value="F:protein dimerization activity"/>
    <property type="evidence" value="ECO:0007669"/>
    <property type="project" value="InterPro"/>
</dbReference>
<keyword evidence="5" id="KW-0539">Nucleus</keyword>
<accession>A0A0K9Q2L4</accession>
<dbReference type="Pfam" id="PF00010">
    <property type="entry name" value="HLH"/>
    <property type="match status" value="1"/>
</dbReference>
<dbReference type="InterPro" id="IPR036638">
    <property type="entry name" value="HLH_DNA-bd_sf"/>
</dbReference>
<gene>
    <name evidence="8" type="ORF">ZOSMA_114G00360</name>
</gene>
<dbReference type="OrthoDB" id="1928604at2759"/>
<comment type="subcellular location">
    <subcellularLocation>
        <location evidence="1">Nucleus</location>
    </subcellularLocation>
</comment>
<keyword evidence="9" id="KW-1185">Reference proteome</keyword>
<dbReference type="InterPro" id="IPR011598">
    <property type="entry name" value="bHLH_dom"/>
</dbReference>
<reference evidence="9" key="1">
    <citation type="journal article" date="2016" name="Nature">
        <title>The genome of the seagrass Zostera marina reveals angiosperm adaptation to the sea.</title>
        <authorList>
            <person name="Olsen J.L."/>
            <person name="Rouze P."/>
            <person name="Verhelst B."/>
            <person name="Lin Y.-C."/>
            <person name="Bayer T."/>
            <person name="Collen J."/>
            <person name="Dattolo E."/>
            <person name="De Paoli E."/>
            <person name="Dittami S."/>
            <person name="Maumus F."/>
            <person name="Michel G."/>
            <person name="Kersting A."/>
            <person name="Lauritano C."/>
            <person name="Lohaus R."/>
            <person name="Toepel M."/>
            <person name="Tonon T."/>
            <person name="Vanneste K."/>
            <person name="Amirebrahimi M."/>
            <person name="Brakel J."/>
            <person name="Bostroem C."/>
            <person name="Chovatia M."/>
            <person name="Grimwood J."/>
            <person name="Jenkins J.W."/>
            <person name="Jueterbock A."/>
            <person name="Mraz A."/>
            <person name="Stam W.T."/>
            <person name="Tice H."/>
            <person name="Bornberg-Bauer E."/>
            <person name="Green P.J."/>
            <person name="Pearson G.A."/>
            <person name="Procaccini G."/>
            <person name="Duarte C.M."/>
            <person name="Schmutz J."/>
            <person name="Reusch T.B.H."/>
            <person name="Van de Peer Y."/>
        </authorList>
    </citation>
    <scope>NUCLEOTIDE SEQUENCE [LARGE SCALE GENOMIC DNA]</scope>
    <source>
        <strain evidence="9">cv. Finnish</strain>
    </source>
</reference>
<dbReference type="InterPro" id="IPR024097">
    <property type="entry name" value="bHLH_ZIP_TF"/>
</dbReference>
<dbReference type="Gene3D" id="4.10.280.10">
    <property type="entry name" value="Helix-loop-helix DNA-binding domain"/>
    <property type="match status" value="1"/>
</dbReference>
<evidence type="ECO:0000256" key="2">
    <source>
        <dbReference type="ARBA" id="ARBA00005510"/>
    </source>
</evidence>
<organism evidence="8 9">
    <name type="scientific">Zostera marina</name>
    <name type="common">Eelgrass</name>
    <dbReference type="NCBI Taxonomy" id="29655"/>
    <lineage>
        <taxon>Eukaryota</taxon>
        <taxon>Viridiplantae</taxon>
        <taxon>Streptophyta</taxon>
        <taxon>Embryophyta</taxon>
        <taxon>Tracheophyta</taxon>
        <taxon>Spermatophyta</taxon>
        <taxon>Magnoliopsida</taxon>
        <taxon>Liliopsida</taxon>
        <taxon>Zosteraceae</taxon>
        <taxon>Zostera</taxon>
    </lineage>
</organism>
<dbReference type="PANTHER" id="PTHR12565">
    <property type="entry name" value="STEROL REGULATORY ELEMENT-BINDING PROTEIN"/>
    <property type="match status" value="1"/>
</dbReference>
<sequence length="233" mass="26082">MARTFSDLSSDGAASINPPTPMVSRQFSFNHLDLQNAASYDVGFLDYITSYSVSEVGGASSAIANSDDDGRDFGGRKRKKNLDFFQNHSNKKEAKLREPQTMENSSSKEEYIHMRAKRGQATNSHSLAERLRREKISERMRFLQNLVPGCNKITGKAVMLDEIINYVQSLQSQVEFLSMKLSTVNPEPNQMLTNDIVVQTSLGSNPDHLNYGIIAQNYGSSLWDDDLQNVVFS</sequence>